<evidence type="ECO:0000256" key="11">
    <source>
        <dbReference type="PROSITE-ProRule" id="PRU00175"/>
    </source>
</evidence>
<evidence type="ECO:0000256" key="10">
    <source>
        <dbReference type="ARBA" id="ARBA00023242"/>
    </source>
</evidence>
<sequence>MARKEEEPKQSPINPKNQQREPDPVEVEISGTSGNAIIFSPRFKSVAAMAGWDEESLLVASLVVDDTPERDFKHKKRSVLDSKTPPTNSSRRKRRAPRRSPISIPVAVLDLDDAEETAKDEGGKEKKVELEIFANKDKETREDKMAESSGGSCPPSSNLPCLDKLREELSCAICLEICFESSTTPCGHSFCKKCLRSAADKCGKRCPKCRQLISNSRSCTVNTVLWNTIQLLFPQEVEARKAVGASNGRETDRQSPGKAVYNARNAQSRRASGVSSTSSNREMTMRRRRVILSQDEEDEAEHRNQEQTADRSIRFLRASSREMYLRSSSRRISSQDEDAALVLRLQREEFMEAFRGTPDQSSSSLISSARANMRALASRATNHRLTRHML</sequence>
<dbReference type="PANTHER" id="PTHR23328:SF0">
    <property type="entry name" value="RING-TYPE DOMAIN-CONTAINING PROTEIN"/>
    <property type="match status" value="1"/>
</dbReference>
<evidence type="ECO:0000256" key="12">
    <source>
        <dbReference type="SAM" id="MobiDB-lite"/>
    </source>
</evidence>
<dbReference type="EMBL" id="RDQH01000343">
    <property type="protein sequence ID" value="RXH69573.1"/>
    <property type="molecule type" value="Genomic_DNA"/>
</dbReference>
<comment type="subcellular location">
    <subcellularLocation>
        <location evidence="2">Nucleus</location>
    </subcellularLocation>
</comment>
<comment type="caution">
    <text evidence="14">The sequence shown here is derived from an EMBL/GenBank/DDBJ whole genome shotgun (WGS) entry which is preliminary data.</text>
</comment>
<dbReference type="PANTHER" id="PTHR23328">
    <property type="entry name" value="RING-TYPE DOMAIN-CONTAINING PROTEIN"/>
    <property type="match status" value="1"/>
</dbReference>
<accession>A0A498HKW4</accession>
<feature type="domain" description="RING-type" evidence="13">
    <location>
        <begin position="171"/>
        <end position="210"/>
    </location>
</feature>
<evidence type="ECO:0000256" key="5">
    <source>
        <dbReference type="ARBA" id="ARBA00022723"/>
    </source>
</evidence>
<dbReference type="GO" id="GO:0005634">
    <property type="term" value="C:nucleus"/>
    <property type="evidence" value="ECO:0007669"/>
    <property type="project" value="UniProtKB-SubCell"/>
</dbReference>
<keyword evidence="8" id="KW-0833">Ubl conjugation pathway</keyword>
<dbReference type="Proteomes" id="UP000290289">
    <property type="component" value="Chromosome 17"/>
</dbReference>
<keyword evidence="7 11" id="KW-0863">Zinc-finger</keyword>
<evidence type="ECO:0000256" key="7">
    <source>
        <dbReference type="ARBA" id="ARBA00022771"/>
    </source>
</evidence>
<evidence type="ECO:0000313" key="14">
    <source>
        <dbReference type="EMBL" id="RXH69573.1"/>
    </source>
</evidence>
<feature type="region of interest" description="Disordered" evidence="12">
    <location>
        <begin position="292"/>
        <end position="311"/>
    </location>
</feature>
<dbReference type="InterPro" id="IPR018957">
    <property type="entry name" value="Znf_C3HC4_RING-type"/>
</dbReference>
<dbReference type="AlphaFoldDB" id="A0A498HKW4"/>
<dbReference type="InterPro" id="IPR001841">
    <property type="entry name" value="Znf_RING"/>
</dbReference>
<dbReference type="InterPro" id="IPR013083">
    <property type="entry name" value="Znf_RING/FYVE/PHD"/>
</dbReference>
<dbReference type="InterPro" id="IPR017907">
    <property type="entry name" value="Znf_RING_CS"/>
</dbReference>
<organism evidence="14 15">
    <name type="scientific">Malus domestica</name>
    <name type="common">Apple</name>
    <name type="synonym">Pyrus malus</name>
    <dbReference type="NCBI Taxonomy" id="3750"/>
    <lineage>
        <taxon>Eukaryota</taxon>
        <taxon>Viridiplantae</taxon>
        <taxon>Streptophyta</taxon>
        <taxon>Embryophyta</taxon>
        <taxon>Tracheophyta</taxon>
        <taxon>Spermatophyta</taxon>
        <taxon>Magnoliopsida</taxon>
        <taxon>eudicotyledons</taxon>
        <taxon>Gunneridae</taxon>
        <taxon>Pentapetalae</taxon>
        <taxon>rosids</taxon>
        <taxon>fabids</taxon>
        <taxon>Rosales</taxon>
        <taxon>Rosaceae</taxon>
        <taxon>Amygdaloideae</taxon>
        <taxon>Maleae</taxon>
        <taxon>Malus</taxon>
    </lineage>
</organism>
<evidence type="ECO:0000256" key="2">
    <source>
        <dbReference type="ARBA" id="ARBA00004123"/>
    </source>
</evidence>
<feature type="region of interest" description="Disordered" evidence="12">
    <location>
        <begin position="65"/>
        <end position="104"/>
    </location>
</feature>
<protein>
    <recommendedName>
        <fullName evidence="3">RING-type E3 ubiquitin transferase</fullName>
        <ecNumber evidence="3">2.3.2.27</ecNumber>
    </recommendedName>
</protein>
<evidence type="ECO:0000256" key="3">
    <source>
        <dbReference type="ARBA" id="ARBA00012483"/>
    </source>
</evidence>
<keyword evidence="4" id="KW-0808">Transferase</keyword>
<evidence type="ECO:0000313" key="15">
    <source>
        <dbReference type="Proteomes" id="UP000290289"/>
    </source>
</evidence>
<dbReference type="Gene3D" id="3.30.40.10">
    <property type="entry name" value="Zinc/RING finger domain, C3HC4 (zinc finger)"/>
    <property type="match status" value="1"/>
</dbReference>
<comment type="catalytic activity">
    <reaction evidence="1">
        <text>S-ubiquitinyl-[E2 ubiquitin-conjugating enzyme]-L-cysteine + [acceptor protein]-L-lysine = [E2 ubiquitin-conjugating enzyme]-L-cysteine + N(6)-ubiquitinyl-[acceptor protein]-L-lysine.</text>
        <dbReference type="EC" id="2.3.2.27"/>
    </reaction>
</comment>
<dbReference type="PROSITE" id="PS00518">
    <property type="entry name" value="ZF_RING_1"/>
    <property type="match status" value="1"/>
</dbReference>
<evidence type="ECO:0000256" key="4">
    <source>
        <dbReference type="ARBA" id="ARBA00022679"/>
    </source>
</evidence>
<feature type="compositionally biased region" description="Low complexity" evidence="12">
    <location>
        <begin position="268"/>
        <end position="281"/>
    </location>
</feature>
<dbReference type="GO" id="GO:0031491">
    <property type="term" value="F:nucleosome binding"/>
    <property type="evidence" value="ECO:0007669"/>
    <property type="project" value="TreeGrafter"/>
</dbReference>
<gene>
    <name evidence="14" type="ORF">DVH24_037357</name>
</gene>
<evidence type="ECO:0000256" key="8">
    <source>
        <dbReference type="ARBA" id="ARBA00022786"/>
    </source>
</evidence>
<dbReference type="GO" id="GO:0006302">
    <property type="term" value="P:double-strand break repair"/>
    <property type="evidence" value="ECO:0007669"/>
    <property type="project" value="TreeGrafter"/>
</dbReference>
<reference evidence="14 15" key="1">
    <citation type="submission" date="2018-10" db="EMBL/GenBank/DDBJ databases">
        <title>A high-quality apple genome assembly.</title>
        <authorList>
            <person name="Hu J."/>
        </authorList>
    </citation>
    <scope>NUCLEOTIDE SEQUENCE [LARGE SCALE GENOMIC DNA]</scope>
    <source>
        <strain evidence="15">cv. HFTH1</strain>
        <tissue evidence="14">Young leaf</tissue>
    </source>
</reference>
<keyword evidence="10" id="KW-0539">Nucleus</keyword>
<dbReference type="EC" id="2.3.2.27" evidence="3"/>
<proteinExistence type="predicted"/>
<evidence type="ECO:0000259" key="13">
    <source>
        <dbReference type="PROSITE" id="PS50089"/>
    </source>
</evidence>
<dbReference type="GO" id="GO:0035861">
    <property type="term" value="C:site of double-strand break"/>
    <property type="evidence" value="ECO:0007669"/>
    <property type="project" value="TreeGrafter"/>
</dbReference>
<dbReference type="Pfam" id="PF00097">
    <property type="entry name" value="zf-C3HC4"/>
    <property type="match status" value="1"/>
</dbReference>
<feature type="region of interest" description="Disordered" evidence="12">
    <location>
        <begin position="243"/>
        <end position="286"/>
    </location>
</feature>
<evidence type="ECO:0000256" key="9">
    <source>
        <dbReference type="ARBA" id="ARBA00022833"/>
    </source>
</evidence>
<feature type="region of interest" description="Disordered" evidence="12">
    <location>
        <begin position="1"/>
        <end position="32"/>
    </location>
</feature>
<name>A0A498HKW4_MALDO</name>
<dbReference type="STRING" id="3750.A0A498HKW4"/>
<keyword evidence="15" id="KW-1185">Reference proteome</keyword>
<dbReference type="InterPro" id="IPR051657">
    <property type="entry name" value="RNF168/RNF169_E3_ubiq-ligase"/>
</dbReference>
<dbReference type="PROSITE" id="PS50089">
    <property type="entry name" value="ZF_RING_2"/>
    <property type="match status" value="1"/>
</dbReference>
<keyword evidence="9" id="KW-0862">Zinc</keyword>
<dbReference type="SMART" id="SM00184">
    <property type="entry name" value="RING"/>
    <property type="match status" value="1"/>
</dbReference>
<evidence type="ECO:0000256" key="1">
    <source>
        <dbReference type="ARBA" id="ARBA00000900"/>
    </source>
</evidence>
<feature type="compositionally biased region" description="Basic and acidic residues" evidence="12">
    <location>
        <begin position="300"/>
        <end position="311"/>
    </location>
</feature>
<dbReference type="SUPFAM" id="SSF57850">
    <property type="entry name" value="RING/U-box"/>
    <property type="match status" value="1"/>
</dbReference>
<evidence type="ECO:0000256" key="6">
    <source>
        <dbReference type="ARBA" id="ARBA00022763"/>
    </source>
</evidence>
<keyword evidence="6" id="KW-0227">DNA damage</keyword>
<keyword evidence="5" id="KW-0479">Metal-binding</keyword>
<dbReference type="GO" id="GO:0008270">
    <property type="term" value="F:zinc ion binding"/>
    <property type="evidence" value="ECO:0007669"/>
    <property type="project" value="UniProtKB-KW"/>
</dbReference>
<dbReference type="GO" id="GO:0061630">
    <property type="term" value="F:ubiquitin protein ligase activity"/>
    <property type="evidence" value="ECO:0007669"/>
    <property type="project" value="UniProtKB-EC"/>
</dbReference>